<dbReference type="EMBL" id="CACRZD030000012">
    <property type="protein sequence ID" value="CAA6669236.1"/>
    <property type="molecule type" value="Genomic_DNA"/>
</dbReference>
<keyword evidence="4" id="KW-1185">Reference proteome</keyword>
<keyword evidence="2" id="KW-1133">Transmembrane helix</keyword>
<keyword evidence="2" id="KW-0812">Transmembrane</keyword>
<organism evidence="3">
    <name type="scientific">Spirodela intermedia</name>
    <name type="common">Intermediate duckweed</name>
    <dbReference type="NCBI Taxonomy" id="51605"/>
    <lineage>
        <taxon>Eukaryota</taxon>
        <taxon>Viridiplantae</taxon>
        <taxon>Streptophyta</taxon>
        <taxon>Embryophyta</taxon>
        <taxon>Tracheophyta</taxon>
        <taxon>Spermatophyta</taxon>
        <taxon>Magnoliopsida</taxon>
        <taxon>Liliopsida</taxon>
        <taxon>Araceae</taxon>
        <taxon>Lemnoideae</taxon>
        <taxon>Spirodela</taxon>
    </lineage>
</organism>
<reference evidence="3 4" key="1">
    <citation type="submission" date="2019-12" db="EMBL/GenBank/DDBJ databases">
        <authorList>
            <person name="Scholz U."/>
            <person name="Mascher M."/>
            <person name="Fiebig A."/>
        </authorList>
    </citation>
    <scope>NUCLEOTIDE SEQUENCE</scope>
</reference>
<accession>A0A7I8JGH3</accession>
<dbReference type="EMBL" id="LR743599">
    <property type="protein sequence ID" value="CAA2629993.1"/>
    <property type="molecule type" value="Genomic_DNA"/>
</dbReference>
<protein>
    <submittedName>
        <fullName evidence="3">Uncharacterized protein</fullName>
    </submittedName>
</protein>
<feature type="compositionally biased region" description="Gly residues" evidence="1">
    <location>
        <begin position="123"/>
        <end position="132"/>
    </location>
</feature>
<evidence type="ECO:0000313" key="3">
    <source>
        <dbReference type="EMBL" id="CAA2629993.1"/>
    </source>
</evidence>
<name>A0A7I8JGH3_SPIIN</name>
<dbReference type="Proteomes" id="UP001189122">
    <property type="component" value="Unassembled WGS sequence"/>
</dbReference>
<evidence type="ECO:0000256" key="1">
    <source>
        <dbReference type="SAM" id="MobiDB-lite"/>
    </source>
</evidence>
<dbReference type="PANTHER" id="PTHR34200:SF2">
    <property type="entry name" value="TRANSMEMBRANE PROTEIN"/>
    <property type="match status" value="1"/>
</dbReference>
<sequence length="148" mass="16186">MVDLPPGTTKDVNITVKGGNENCSLKLSPSPAAKAYSFPYVNRVTPVHGIYVASFTIILIGGVWACRKLRNRGRAGGARVAYQQLEMSSERPHATLTNDDRVDGWDEHWSDDWDEEEALPRPSGGGGGGGGRPVKSSSDRNEWEDWDD</sequence>
<feature type="compositionally biased region" description="Basic and acidic residues" evidence="1">
    <location>
        <begin position="137"/>
        <end position="148"/>
    </location>
</feature>
<feature type="compositionally biased region" description="Basic and acidic residues" evidence="1">
    <location>
        <begin position="88"/>
        <end position="111"/>
    </location>
</feature>
<keyword evidence="2" id="KW-0472">Membrane</keyword>
<gene>
    <name evidence="3" type="ORF">SI7747_12015631</name>
</gene>
<evidence type="ECO:0000256" key="2">
    <source>
        <dbReference type="SAM" id="Phobius"/>
    </source>
</evidence>
<dbReference type="AlphaFoldDB" id="A0A7I8JGH3"/>
<evidence type="ECO:0000313" key="4">
    <source>
        <dbReference type="Proteomes" id="UP001189122"/>
    </source>
</evidence>
<feature type="region of interest" description="Disordered" evidence="1">
    <location>
        <begin position="86"/>
        <end position="148"/>
    </location>
</feature>
<dbReference type="PANTHER" id="PTHR34200">
    <property type="entry name" value="DENTIN SIALOPHOSPHOPROTEIN-LIKE ISOFORM X1"/>
    <property type="match status" value="1"/>
</dbReference>
<feature type="transmembrane region" description="Helical" evidence="2">
    <location>
        <begin position="48"/>
        <end position="66"/>
    </location>
</feature>
<proteinExistence type="predicted"/>